<gene>
    <name evidence="2" type="ORF">FVE85_4707</name>
</gene>
<proteinExistence type="predicted"/>
<comment type="caution">
    <text evidence="2">The sequence shown here is derived from an EMBL/GenBank/DDBJ whole genome shotgun (WGS) entry which is preliminary data.</text>
</comment>
<evidence type="ECO:0000256" key="1">
    <source>
        <dbReference type="SAM" id="MobiDB-lite"/>
    </source>
</evidence>
<reference evidence="3" key="1">
    <citation type="journal article" date="2019" name="Nat. Commun.">
        <title>Expansion of phycobilisome linker gene families in mesophilic red algae.</title>
        <authorList>
            <person name="Lee J."/>
            <person name="Kim D."/>
            <person name="Bhattacharya D."/>
            <person name="Yoon H.S."/>
        </authorList>
    </citation>
    <scope>NUCLEOTIDE SEQUENCE [LARGE SCALE GENOMIC DNA]</scope>
    <source>
        <strain evidence="3">CCMP 1328</strain>
    </source>
</reference>
<dbReference type="EMBL" id="VRMN01000006">
    <property type="protein sequence ID" value="KAA8493570.1"/>
    <property type="molecule type" value="Genomic_DNA"/>
</dbReference>
<feature type="compositionally biased region" description="Low complexity" evidence="1">
    <location>
        <begin position="124"/>
        <end position="133"/>
    </location>
</feature>
<dbReference type="AlphaFoldDB" id="A0A5J4YRQ8"/>
<evidence type="ECO:0000313" key="3">
    <source>
        <dbReference type="Proteomes" id="UP000324585"/>
    </source>
</evidence>
<evidence type="ECO:0000313" key="2">
    <source>
        <dbReference type="EMBL" id="KAA8493570.1"/>
    </source>
</evidence>
<sequence>MASIQTPHEMARIQTRGDALSGRADARKNKEEVQARTRLFLGVGPLVRTDERRLLDLQTERNTTENARTMYERRDIVKVSGAVFSEKEPDRALQYMQSFFDPRETVPFWLVPSPKGDLSSNRWGSGEFSSSGSETKDSAPEPPR</sequence>
<feature type="compositionally biased region" description="Basic and acidic residues" evidence="1">
    <location>
        <begin position="134"/>
        <end position="144"/>
    </location>
</feature>
<organism evidence="2 3">
    <name type="scientific">Porphyridium purpureum</name>
    <name type="common">Red alga</name>
    <name type="synonym">Porphyridium cruentum</name>
    <dbReference type="NCBI Taxonomy" id="35688"/>
    <lineage>
        <taxon>Eukaryota</taxon>
        <taxon>Rhodophyta</taxon>
        <taxon>Bangiophyceae</taxon>
        <taxon>Porphyridiales</taxon>
        <taxon>Porphyridiaceae</taxon>
        <taxon>Porphyridium</taxon>
    </lineage>
</organism>
<feature type="region of interest" description="Disordered" evidence="1">
    <location>
        <begin position="113"/>
        <end position="144"/>
    </location>
</feature>
<feature type="region of interest" description="Disordered" evidence="1">
    <location>
        <begin position="1"/>
        <end position="31"/>
    </location>
</feature>
<accession>A0A5J4YRQ8</accession>
<dbReference type="Proteomes" id="UP000324585">
    <property type="component" value="Unassembled WGS sequence"/>
</dbReference>
<protein>
    <submittedName>
        <fullName evidence="2">Uncharacterized protein</fullName>
    </submittedName>
</protein>
<name>A0A5J4YRQ8_PORPP</name>
<keyword evidence="3" id="KW-1185">Reference proteome</keyword>